<dbReference type="AlphaFoldDB" id="A0A6G1HTV1"/>
<feature type="compositionally biased region" description="Low complexity" evidence="1">
    <location>
        <begin position="76"/>
        <end position="89"/>
    </location>
</feature>
<evidence type="ECO:0000256" key="1">
    <source>
        <dbReference type="SAM" id="MobiDB-lite"/>
    </source>
</evidence>
<dbReference type="Proteomes" id="UP000799640">
    <property type="component" value="Unassembled WGS sequence"/>
</dbReference>
<keyword evidence="3" id="KW-1185">Reference proteome</keyword>
<evidence type="ECO:0008006" key="4">
    <source>
        <dbReference type="Google" id="ProtNLM"/>
    </source>
</evidence>
<proteinExistence type="predicted"/>
<evidence type="ECO:0000313" key="2">
    <source>
        <dbReference type="EMBL" id="KAF2399432.1"/>
    </source>
</evidence>
<accession>A0A6G1HTV1</accession>
<name>A0A6G1HTV1_9PEZI</name>
<evidence type="ECO:0000313" key="3">
    <source>
        <dbReference type="Proteomes" id="UP000799640"/>
    </source>
</evidence>
<organism evidence="2 3">
    <name type="scientific">Trichodelitschia bisporula</name>
    <dbReference type="NCBI Taxonomy" id="703511"/>
    <lineage>
        <taxon>Eukaryota</taxon>
        <taxon>Fungi</taxon>
        <taxon>Dikarya</taxon>
        <taxon>Ascomycota</taxon>
        <taxon>Pezizomycotina</taxon>
        <taxon>Dothideomycetes</taxon>
        <taxon>Dothideomycetes incertae sedis</taxon>
        <taxon>Phaeotrichales</taxon>
        <taxon>Phaeotrichaceae</taxon>
        <taxon>Trichodelitschia</taxon>
    </lineage>
</organism>
<reference evidence="2" key="1">
    <citation type="journal article" date="2020" name="Stud. Mycol.">
        <title>101 Dothideomycetes genomes: a test case for predicting lifestyles and emergence of pathogens.</title>
        <authorList>
            <person name="Haridas S."/>
            <person name="Albert R."/>
            <person name="Binder M."/>
            <person name="Bloem J."/>
            <person name="Labutti K."/>
            <person name="Salamov A."/>
            <person name="Andreopoulos B."/>
            <person name="Baker S."/>
            <person name="Barry K."/>
            <person name="Bills G."/>
            <person name="Bluhm B."/>
            <person name="Cannon C."/>
            <person name="Castanera R."/>
            <person name="Culley D."/>
            <person name="Daum C."/>
            <person name="Ezra D."/>
            <person name="Gonzalez J."/>
            <person name="Henrissat B."/>
            <person name="Kuo A."/>
            <person name="Liang C."/>
            <person name="Lipzen A."/>
            <person name="Lutzoni F."/>
            <person name="Magnuson J."/>
            <person name="Mondo S."/>
            <person name="Nolan M."/>
            <person name="Ohm R."/>
            <person name="Pangilinan J."/>
            <person name="Park H.-J."/>
            <person name="Ramirez L."/>
            <person name="Alfaro M."/>
            <person name="Sun H."/>
            <person name="Tritt A."/>
            <person name="Yoshinaga Y."/>
            <person name="Zwiers L.-H."/>
            <person name="Turgeon B."/>
            <person name="Goodwin S."/>
            <person name="Spatafora J."/>
            <person name="Crous P."/>
            <person name="Grigoriev I."/>
        </authorList>
    </citation>
    <scope>NUCLEOTIDE SEQUENCE</scope>
    <source>
        <strain evidence="2">CBS 262.69</strain>
    </source>
</reference>
<feature type="compositionally biased region" description="Basic and acidic residues" evidence="1">
    <location>
        <begin position="234"/>
        <end position="250"/>
    </location>
</feature>
<feature type="region of interest" description="Disordered" evidence="1">
    <location>
        <begin position="75"/>
        <end position="101"/>
    </location>
</feature>
<protein>
    <recommendedName>
        <fullName evidence="4">RanBP2-type domain-containing protein</fullName>
    </recommendedName>
</protein>
<dbReference type="EMBL" id="ML996697">
    <property type="protein sequence ID" value="KAF2399432.1"/>
    <property type="molecule type" value="Genomic_DNA"/>
</dbReference>
<sequence>MQHQMHPLPAWRCSSCYEVHYGQQDRCTLCGMPRSLTAPQDCHRPPDDCIDPILLSGHGDGHGPTTFPFTRQMNRPPSSSANLPAAALSEHQPPHETPPRRLPIRMMETPPITPQRPVNPPLQTPPGVHHELPAQIRYSAGYGPPVCTPGYGNSGSGTGPARHLPGKITAPACPISWPSLGRPIRDRLRKMRFERKKLMRRLAEQEQWAKERVTTQKSLGAWDGAWQEMLNALKQEDDKPVSEPSRKDEG</sequence>
<gene>
    <name evidence="2" type="ORF">EJ06DRAFT_530975</name>
</gene>
<feature type="region of interest" description="Disordered" evidence="1">
    <location>
        <begin position="230"/>
        <end position="250"/>
    </location>
</feature>